<dbReference type="AlphaFoldDB" id="A0AA38IUU2"/>
<sequence>MQLVVPATRIREVLREMDNGASGAHFGINETLSKIRESFYWVRWREDVESCLKDLRSCSDRRREQVQEVCQKLKGYHDGL</sequence>
<dbReference type="InterPro" id="IPR041588">
    <property type="entry name" value="Integrase_H2C2"/>
</dbReference>
<evidence type="ECO:0000259" key="1">
    <source>
        <dbReference type="Pfam" id="PF17921"/>
    </source>
</evidence>
<accession>A0AA38IUU2</accession>
<dbReference type="Pfam" id="PF17921">
    <property type="entry name" value="Integrase_H2C2"/>
    <property type="match status" value="1"/>
</dbReference>
<dbReference type="Gene3D" id="1.10.340.70">
    <property type="match status" value="1"/>
</dbReference>
<organism evidence="2 3">
    <name type="scientific">Zophobas morio</name>
    <dbReference type="NCBI Taxonomy" id="2755281"/>
    <lineage>
        <taxon>Eukaryota</taxon>
        <taxon>Metazoa</taxon>
        <taxon>Ecdysozoa</taxon>
        <taxon>Arthropoda</taxon>
        <taxon>Hexapoda</taxon>
        <taxon>Insecta</taxon>
        <taxon>Pterygota</taxon>
        <taxon>Neoptera</taxon>
        <taxon>Endopterygota</taxon>
        <taxon>Coleoptera</taxon>
        <taxon>Polyphaga</taxon>
        <taxon>Cucujiformia</taxon>
        <taxon>Tenebrionidae</taxon>
        <taxon>Zophobas</taxon>
    </lineage>
</organism>
<proteinExistence type="predicted"/>
<comment type="caution">
    <text evidence="2">The sequence shown here is derived from an EMBL/GenBank/DDBJ whole genome shotgun (WGS) entry which is preliminary data.</text>
</comment>
<gene>
    <name evidence="2" type="ORF">Zmor_007016</name>
</gene>
<dbReference type="FunFam" id="1.10.340.70:FF:000001">
    <property type="entry name" value="Retrovirus-related Pol polyprotein from transposon gypsy-like Protein"/>
    <property type="match status" value="1"/>
</dbReference>
<evidence type="ECO:0000313" key="2">
    <source>
        <dbReference type="EMBL" id="KAJ3662680.1"/>
    </source>
</evidence>
<keyword evidence="3" id="KW-1185">Reference proteome</keyword>
<name>A0AA38IUU2_9CUCU</name>
<dbReference type="Proteomes" id="UP001168821">
    <property type="component" value="Unassembled WGS sequence"/>
</dbReference>
<dbReference type="EMBL" id="JALNTZ010000002">
    <property type="protein sequence ID" value="KAJ3662680.1"/>
    <property type="molecule type" value="Genomic_DNA"/>
</dbReference>
<protein>
    <recommendedName>
        <fullName evidence="1">Integrase zinc-binding domain-containing protein</fullName>
    </recommendedName>
</protein>
<evidence type="ECO:0000313" key="3">
    <source>
        <dbReference type="Proteomes" id="UP001168821"/>
    </source>
</evidence>
<feature type="domain" description="Integrase zinc-binding" evidence="1">
    <location>
        <begin position="5"/>
        <end position="59"/>
    </location>
</feature>
<reference evidence="2" key="1">
    <citation type="journal article" date="2023" name="G3 (Bethesda)">
        <title>Whole genome assemblies of Zophobas morio and Tenebrio molitor.</title>
        <authorList>
            <person name="Kaur S."/>
            <person name="Stinson S.A."/>
            <person name="diCenzo G.C."/>
        </authorList>
    </citation>
    <scope>NUCLEOTIDE SEQUENCE</scope>
    <source>
        <strain evidence="2">QUZm001</strain>
    </source>
</reference>